<dbReference type="PIRSF" id="PIRSF000137">
    <property type="entry name" value="Alcohol_oxidase"/>
    <property type="match status" value="1"/>
</dbReference>
<proteinExistence type="inferred from homology"/>
<evidence type="ECO:0000256" key="1">
    <source>
        <dbReference type="ARBA" id="ARBA00010790"/>
    </source>
</evidence>
<dbReference type="PANTHER" id="PTHR11552">
    <property type="entry name" value="GLUCOSE-METHANOL-CHOLINE GMC OXIDOREDUCTASE"/>
    <property type="match status" value="1"/>
</dbReference>
<feature type="binding site" evidence="2">
    <location>
        <position position="222"/>
    </location>
    <ligand>
        <name>FAD</name>
        <dbReference type="ChEBI" id="CHEBI:57692"/>
    </ligand>
</feature>
<gene>
    <name evidence="4" type="ORF">GGR38_000659</name>
</gene>
<feature type="domain" description="Glucose-methanol-choline oxidoreductase N-terminal" evidence="3">
    <location>
        <begin position="272"/>
        <end position="286"/>
    </location>
</feature>
<dbReference type="Gene3D" id="3.30.560.10">
    <property type="entry name" value="Glucose Oxidase, domain 3"/>
    <property type="match status" value="2"/>
</dbReference>
<dbReference type="SUPFAM" id="SSF51905">
    <property type="entry name" value="FAD/NAD(P)-binding domain"/>
    <property type="match status" value="1"/>
</dbReference>
<dbReference type="Proteomes" id="UP000548867">
    <property type="component" value="Unassembled WGS sequence"/>
</dbReference>
<organism evidence="4 5">
    <name type="scientific">Novosphingobium sediminicola</name>
    <dbReference type="NCBI Taxonomy" id="563162"/>
    <lineage>
        <taxon>Bacteria</taxon>
        <taxon>Pseudomonadati</taxon>
        <taxon>Pseudomonadota</taxon>
        <taxon>Alphaproteobacteria</taxon>
        <taxon>Sphingomonadales</taxon>
        <taxon>Sphingomonadaceae</taxon>
        <taxon>Novosphingobium</taxon>
    </lineage>
</organism>
<dbReference type="InterPro" id="IPR000172">
    <property type="entry name" value="GMC_OxRdtase_N"/>
</dbReference>
<dbReference type="InterPro" id="IPR012132">
    <property type="entry name" value="GMC_OxRdtase"/>
</dbReference>
<evidence type="ECO:0000256" key="2">
    <source>
        <dbReference type="PIRSR" id="PIRSR000137-2"/>
    </source>
</evidence>
<dbReference type="SUPFAM" id="SSF54373">
    <property type="entry name" value="FAD-linked reductases, C-terminal domain"/>
    <property type="match status" value="1"/>
</dbReference>
<name>A0A7W6CDB3_9SPHN</name>
<dbReference type="PROSITE" id="PS00624">
    <property type="entry name" value="GMC_OXRED_2"/>
    <property type="match status" value="1"/>
</dbReference>
<keyword evidence="2" id="KW-0285">Flavoprotein</keyword>
<dbReference type="AlphaFoldDB" id="A0A7W6CDB3"/>
<dbReference type="RefSeq" id="WP_221226985.1">
    <property type="nucleotide sequence ID" value="NZ_JACIDX010000002.1"/>
</dbReference>
<dbReference type="EMBL" id="JACIDX010000002">
    <property type="protein sequence ID" value="MBB3953732.1"/>
    <property type="molecule type" value="Genomic_DNA"/>
</dbReference>
<dbReference type="GO" id="GO:0016614">
    <property type="term" value="F:oxidoreductase activity, acting on CH-OH group of donors"/>
    <property type="evidence" value="ECO:0007669"/>
    <property type="project" value="InterPro"/>
</dbReference>
<accession>A0A7W6CDB3</accession>
<dbReference type="PANTHER" id="PTHR11552:SF213">
    <property type="entry name" value="DEHYDROGENASE, PUTATIVE-RELATED"/>
    <property type="match status" value="1"/>
</dbReference>
<keyword evidence="2" id="KW-0274">FAD</keyword>
<dbReference type="Pfam" id="PF05199">
    <property type="entry name" value="GMC_oxred_C"/>
    <property type="match status" value="1"/>
</dbReference>
<comment type="cofactor">
    <cofactor evidence="2">
        <name>FAD</name>
        <dbReference type="ChEBI" id="CHEBI:57692"/>
    </cofactor>
</comment>
<evidence type="ECO:0000313" key="5">
    <source>
        <dbReference type="Proteomes" id="UP000548867"/>
    </source>
</evidence>
<comment type="caution">
    <text evidence="4">The sequence shown here is derived from an EMBL/GenBank/DDBJ whole genome shotgun (WGS) entry which is preliminary data.</text>
</comment>
<evidence type="ECO:0000259" key="3">
    <source>
        <dbReference type="PROSITE" id="PS00624"/>
    </source>
</evidence>
<sequence length="586" mass="67235">MPTFHALSTENEAMKWDYYIRHFSDQATQERDDKFVASENGILYPRAGCLGGCTAHNAMITVYPHNADWDNIAQLTGDSTWRAGHMRRYFEKLEHCDQRAAPYRWLARIGINLTRHGWDGWLHTEKSLPVWDLLHDKRLVLTITIFVLKAFWLLPGKFIRFWWFLIARLDPNDWRLVRANAYGLHYPPLATRNHRRTSTRERLLDTQANYPDKLRIELNALVTRVLFDEHNRAIGVEYERGSRLYQAHANPNPDPAPRVKVAARREVILSGGAFNTPQMLQLSGIGPKEVLEEHGIKVRVDLPGVGRNLQDRYEVCVVNEMDFPAWKALEGATFTRDDPHYQEWLNEAQGVYTGNGAVIAAIRRSLPERPLPDLFCFAVLAEFYGYFPGYSQLVVDHLNRMSWAVLKAHTNNRGGWVRIRSDNPRERPEINFRYFEEGTPGYEEDLASVVAGLRFVRELTKPLFRLGIAKRELRPGPEVETEEQLTDYARTQSWGHHASCTCAIGSDHDPNAVLDGNFRVRGVGGLRVVDASVFPRIPGFFIVSAIYMIAEKAADVILADFHADDPPIPEASWWEKVLRFCLFCRS</sequence>
<dbReference type="InterPro" id="IPR007867">
    <property type="entry name" value="GMC_OxRtase_C"/>
</dbReference>
<evidence type="ECO:0000313" key="4">
    <source>
        <dbReference type="EMBL" id="MBB3953732.1"/>
    </source>
</evidence>
<dbReference type="InterPro" id="IPR036188">
    <property type="entry name" value="FAD/NAD-bd_sf"/>
</dbReference>
<reference evidence="4 5" key="1">
    <citation type="submission" date="2020-08" db="EMBL/GenBank/DDBJ databases">
        <title>Genomic Encyclopedia of Type Strains, Phase IV (KMG-IV): sequencing the most valuable type-strain genomes for metagenomic binning, comparative biology and taxonomic classification.</title>
        <authorList>
            <person name="Goeker M."/>
        </authorList>
    </citation>
    <scope>NUCLEOTIDE SEQUENCE [LARGE SCALE GENOMIC DNA]</scope>
    <source>
        <strain evidence="4 5">DSM 27057</strain>
    </source>
</reference>
<protein>
    <submittedName>
        <fullName evidence="4">Choline dehydrogenase-like flavoprotein</fullName>
    </submittedName>
</protein>
<comment type="similarity">
    <text evidence="1">Belongs to the GMC oxidoreductase family.</text>
</comment>
<dbReference type="Pfam" id="PF00732">
    <property type="entry name" value="GMC_oxred_N"/>
    <property type="match status" value="1"/>
</dbReference>
<dbReference type="Gene3D" id="3.50.50.60">
    <property type="entry name" value="FAD/NAD(P)-binding domain"/>
    <property type="match status" value="2"/>
</dbReference>
<keyword evidence="5" id="KW-1185">Reference proteome</keyword>
<dbReference type="GO" id="GO:0050660">
    <property type="term" value="F:flavin adenine dinucleotide binding"/>
    <property type="evidence" value="ECO:0007669"/>
    <property type="project" value="InterPro"/>
</dbReference>